<accession>A0AAD0ATI5</accession>
<feature type="chain" id="PRO_5042260027" description="Toxin-antitoxin system YwqK family antitoxin" evidence="1">
    <location>
        <begin position="20"/>
        <end position="276"/>
    </location>
</feature>
<protein>
    <recommendedName>
        <fullName evidence="4">Toxin-antitoxin system YwqK family antitoxin</fullName>
    </recommendedName>
</protein>
<dbReference type="EMBL" id="CP024702">
    <property type="protein sequence ID" value="ATV66968.1"/>
    <property type="molecule type" value="Genomic_DNA"/>
</dbReference>
<organism evidence="2 3">
    <name type="scientific">Fusobacterium pseudoperiodonticum</name>
    <dbReference type="NCBI Taxonomy" id="2663009"/>
    <lineage>
        <taxon>Bacteria</taxon>
        <taxon>Fusobacteriati</taxon>
        <taxon>Fusobacteriota</taxon>
        <taxon>Fusobacteriia</taxon>
        <taxon>Fusobacteriales</taxon>
        <taxon>Fusobacteriaceae</taxon>
        <taxon>Fusobacterium</taxon>
    </lineage>
</organism>
<evidence type="ECO:0008006" key="4">
    <source>
        <dbReference type="Google" id="ProtNLM"/>
    </source>
</evidence>
<name>A0AAD0ATI5_9FUSO</name>
<dbReference type="AlphaFoldDB" id="A0AAD0ATI5"/>
<gene>
    <name evidence="2" type="ORF">CTM86_10545</name>
</gene>
<dbReference type="Proteomes" id="UP000231749">
    <property type="component" value="Chromosome"/>
</dbReference>
<dbReference type="RefSeq" id="WP_099989630.1">
    <property type="nucleotide sequence ID" value="NZ_CP024701.1"/>
</dbReference>
<feature type="signal peptide" evidence="1">
    <location>
        <begin position="1"/>
        <end position="19"/>
    </location>
</feature>
<reference evidence="3" key="1">
    <citation type="submission" date="2017-11" db="EMBL/GenBank/DDBJ databases">
        <title>Genome sequencing of Fusobacterium periodonticum KCOM 1282.</title>
        <authorList>
            <person name="Kook J.-K."/>
            <person name="Park S.-N."/>
            <person name="Lim Y.K."/>
        </authorList>
    </citation>
    <scope>NUCLEOTIDE SEQUENCE [LARGE SCALE GENOMIC DNA]</scope>
    <source>
        <strain evidence="3">KCOM 1282</strain>
    </source>
</reference>
<keyword evidence="1" id="KW-0732">Signal</keyword>
<dbReference type="Gene3D" id="2.20.110.10">
    <property type="entry name" value="Histone H3 K4-specific methyltransferase SET7/9 N-terminal domain"/>
    <property type="match status" value="1"/>
</dbReference>
<dbReference type="Pfam" id="PF07661">
    <property type="entry name" value="MORN_2"/>
    <property type="match status" value="2"/>
</dbReference>
<evidence type="ECO:0000313" key="3">
    <source>
        <dbReference type="Proteomes" id="UP000231749"/>
    </source>
</evidence>
<dbReference type="SUPFAM" id="SSF82185">
    <property type="entry name" value="Histone H3 K4-specific methyltransferase SET7/9 N-terminal domain"/>
    <property type="match status" value="1"/>
</dbReference>
<sequence>MKRFLILLFSLFSIFTYGANSVNEAEVNKYIRQKLDRDKTITFTTKLNQTNNTLEGYSDEGVLCAITPLDKQPDMIRLLQIKSIISEKNGKLKPVYEIRTNDNQLLVRSEYDLNKPINIFETELFIAYFDGEVPFNSNIENLIKSINSIKTEINYLDTNSKGYQTYVINHKTNKIRIEDKTIGSPVVTNFDIKTLNGTREFYSNSGKLKISHPLKNGVPNGEFKGYDDDGKLLVKATLVNGEFSGVVTQYNKDGSIEKTYDAKDFDFPNVLKITIF</sequence>
<dbReference type="InterPro" id="IPR011652">
    <property type="entry name" value="MORN_2"/>
</dbReference>
<proteinExistence type="predicted"/>
<evidence type="ECO:0000256" key="1">
    <source>
        <dbReference type="SAM" id="SignalP"/>
    </source>
</evidence>
<evidence type="ECO:0000313" key="2">
    <source>
        <dbReference type="EMBL" id="ATV66968.1"/>
    </source>
</evidence>